<keyword evidence="3" id="KW-1185">Reference proteome</keyword>
<organism evidence="1">
    <name type="scientific">Physcomitrium patens</name>
    <name type="common">Spreading-leaved earth moss</name>
    <name type="synonym">Physcomitrella patens</name>
    <dbReference type="NCBI Taxonomy" id="3218"/>
    <lineage>
        <taxon>Eukaryota</taxon>
        <taxon>Viridiplantae</taxon>
        <taxon>Streptophyta</taxon>
        <taxon>Embryophyta</taxon>
        <taxon>Bryophyta</taxon>
        <taxon>Bryophytina</taxon>
        <taxon>Bryopsida</taxon>
        <taxon>Funariidae</taxon>
        <taxon>Funariales</taxon>
        <taxon>Funariaceae</taxon>
        <taxon>Physcomitrium</taxon>
    </lineage>
</organism>
<accession>A0A2K1JJN3</accession>
<dbReference type="PaxDb" id="3218-PP1S34_440V6.1"/>
<proteinExistence type="predicted"/>
<gene>
    <name evidence="1" type="ORF">PHYPA_018909</name>
</gene>
<dbReference type="EnsemblPlants" id="Pp3c14_22850V3.1">
    <property type="protein sequence ID" value="Pp3c14_22850V3.1"/>
    <property type="gene ID" value="Pp3c14_22850"/>
</dbReference>
<evidence type="ECO:0000313" key="3">
    <source>
        <dbReference type="Proteomes" id="UP000006727"/>
    </source>
</evidence>
<dbReference type="AlphaFoldDB" id="A0A2K1JJN3"/>
<dbReference type="InParanoid" id="A0A2K1JJN3"/>
<reference evidence="1 3" key="1">
    <citation type="journal article" date="2008" name="Science">
        <title>The Physcomitrella genome reveals evolutionary insights into the conquest of land by plants.</title>
        <authorList>
            <person name="Rensing S."/>
            <person name="Lang D."/>
            <person name="Zimmer A."/>
            <person name="Terry A."/>
            <person name="Salamov A."/>
            <person name="Shapiro H."/>
            <person name="Nishiyama T."/>
            <person name="Perroud P.-F."/>
            <person name="Lindquist E."/>
            <person name="Kamisugi Y."/>
            <person name="Tanahashi T."/>
            <person name="Sakakibara K."/>
            <person name="Fujita T."/>
            <person name="Oishi K."/>
            <person name="Shin-I T."/>
            <person name="Kuroki Y."/>
            <person name="Toyoda A."/>
            <person name="Suzuki Y."/>
            <person name="Hashimoto A."/>
            <person name="Yamaguchi K."/>
            <person name="Sugano A."/>
            <person name="Kohara Y."/>
            <person name="Fujiyama A."/>
            <person name="Anterola A."/>
            <person name="Aoki S."/>
            <person name="Ashton N."/>
            <person name="Barbazuk W.B."/>
            <person name="Barker E."/>
            <person name="Bennetzen J."/>
            <person name="Bezanilla M."/>
            <person name="Blankenship R."/>
            <person name="Cho S.H."/>
            <person name="Dutcher S."/>
            <person name="Estelle M."/>
            <person name="Fawcett J.A."/>
            <person name="Gundlach H."/>
            <person name="Hanada K."/>
            <person name="Heyl A."/>
            <person name="Hicks K.A."/>
            <person name="Hugh J."/>
            <person name="Lohr M."/>
            <person name="Mayer K."/>
            <person name="Melkozernov A."/>
            <person name="Murata T."/>
            <person name="Nelson D."/>
            <person name="Pils B."/>
            <person name="Prigge M."/>
            <person name="Reiss B."/>
            <person name="Renner T."/>
            <person name="Rombauts S."/>
            <person name="Rushton P."/>
            <person name="Sanderfoot A."/>
            <person name="Schween G."/>
            <person name="Shiu S.-H."/>
            <person name="Stueber K."/>
            <person name="Theodoulou F.L."/>
            <person name="Tu H."/>
            <person name="Van de Peer Y."/>
            <person name="Verrier P.J."/>
            <person name="Waters E."/>
            <person name="Wood A."/>
            <person name="Yang L."/>
            <person name="Cove D."/>
            <person name="Cuming A."/>
            <person name="Hasebe M."/>
            <person name="Lucas S."/>
            <person name="Mishler D.B."/>
            <person name="Reski R."/>
            <person name="Grigoriev I."/>
            <person name="Quatrano R.S."/>
            <person name="Boore J.L."/>
        </authorList>
    </citation>
    <scope>NUCLEOTIDE SEQUENCE [LARGE SCALE GENOMIC DNA]</scope>
    <source>
        <strain evidence="2 3">cv. Gransden 2004</strain>
    </source>
</reference>
<dbReference type="Proteomes" id="UP000006727">
    <property type="component" value="Chromosome 14"/>
</dbReference>
<reference evidence="1 3" key="2">
    <citation type="journal article" date="2018" name="Plant J.">
        <title>The Physcomitrella patens chromosome-scale assembly reveals moss genome structure and evolution.</title>
        <authorList>
            <person name="Lang D."/>
            <person name="Ullrich K.K."/>
            <person name="Murat F."/>
            <person name="Fuchs J."/>
            <person name="Jenkins J."/>
            <person name="Haas F.B."/>
            <person name="Piednoel M."/>
            <person name="Gundlach H."/>
            <person name="Van Bel M."/>
            <person name="Meyberg R."/>
            <person name="Vives C."/>
            <person name="Morata J."/>
            <person name="Symeonidi A."/>
            <person name="Hiss M."/>
            <person name="Muchero W."/>
            <person name="Kamisugi Y."/>
            <person name="Saleh O."/>
            <person name="Blanc G."/>
            <person name="Decker E.L."/>
            <person name="van Gessel N."/>
            <person name="Grimwood J."/>
            <person name="Hayes R.D."/>
            <person name="Graham S.W."/>
            <person name="Gunter L.E."/>
            <person name="McDaniel S.F."/>
            <person name="Hoernstein S.N.W."/>
            <person name="Larsson A."/>
            <person name="Li F.W."/>
            <person name="Perroud P.F."/>
            <person name="Phillips J."/>
            <person name="Ranjan P."/>
            <person name="Rokshar D.S."/>
            <person name="Rothfels C.J."/>
            <person name="Schneider L."/>
            <person name="Shu S."/>
            <person name="Stevenson D.W."/>
            <person name="Thummler F."/>
            <person name="Tillich M."/>
            <person name="Villarreal Aguilar J.C."/>
            <person name="Widiez T."/>
            <person name="Wong G.K."/>
            <person name="Wymore A."/>
            <person name="Zhang Y."/>
            <person name="Zimmer A.D."/>
            <person name="Quatrano R.S."/>
            <person name="Mayer K.F.X."/>
            <person name="Goodstein D."/>
            <person name="Casacuberta J.M."/>
            <person name="Vandepoele K."/>
            <person name="Reski R."/>
            <person name="Cuming A.C."/>
            <person name="Tuskan G.A."/>
            <person name="Maumus F."/>
            <person name="Salse J."/>
            <person name="Schmutz J."/>
            <person name="Rensing S.A."/>
        </authorList>
    </citation>
    <scope>NUCLEOTIDE SEQUENCE [LARGE SCALE GENOMIC DNA]</scope>
    <source>
        <strain evidence="2 3">cv. Gransden 2004</strain>
    </source>
</reference>
<sequence>MGGALQHCSAECCSRRRSSTLVDFSAISYYEVADRCSTALVVDGVISSQLIGSTLPHSAPSFSISALEKVLNLGHSYSLRLVLSCGAELGVVRVEI</sequence>
<reference evidence="2" key="3">
    <citation type="submission" date="2020-12" db="UniProtKB">
        <authorList>
            <consortium name="EnsemblPlants"/>
        </authorList>
    </citation>
    <scope>IDENTIFICATION</scope>
</reference>
<evidence type="ECO:0000313" key="2">
    <source>
        <dbReference type="EnsemblPlants" id="Pp3c14_22850V3.1"/>
    </source>
</evidence>
<dbReference type="EMBL" id="ABEU02000014">
    <property type="protein sequence ID" value="PNR41506.1"/>
    <property type="molecule type" value="Genomic_DNA"/>
</dbReference>
<evidence type="ECO:0000313" key="1">
    <source>
        <dbReference type="EMBL" id="PNR41506.1"/>
    </source>
</evidence>
<protein>
    <submittedName>
        <fullName evidence="1 2">Uncharacterized protein</fullName>
    </submittedName>
</protein>
<name>A0A2K1JJN3_PHYPA</name>
<dbReference type="Gramene" id="Pp3c14_22850V3.1">
    <property type="protein sequence ID" value="Pp3c14_22850V3.1"/>
    <property type="gene ID" value="Pp3c14_22850"/>
</dbReference>